<dbReference type="EMBL" id="JAOAMU010000001">
    <property type="protein sequence ID" value="MCT2560853.1"/>
    <property type="molecule type" value="Genomic_DNA"/>
</dbReference>
<reference evidence="2 3" key="1">
    <citation type="submission" date="2022-09" db="EMBL/GenBank/DDBJ databases">
        <title>Chryseobacterium oleae sp.nov., isolated from the inter-root soil of Pyrola calliantha H. Andr. in Tibet.</title>
        <authorList>
            <person name="Li Z."/>
        </authorList>
    </citation>
    <scope>NUCLEOTIDE SEQUENCE [LARGE SCALE GENOMIC DNA]</scope>
    <source>
        <strain evidence="3">pc1-10</strain>
    </source>
</reference>
<keyword evidence="1" id="KW-0472">Membrane</keyword>
<feature type="transmembrane region" description="Helical" evidence="1">
    <location>
        <begin position="120"/>
        <end position="139"/>
    </location>
</feature>
<evidence type="ECO:0000313" key="3">
    <source>
        <dbReference type="Proteomes" id="UP001525566"/>
    </source>
</evidence>
<comment type="caution">
    <text evidence="2">The sequence shown here is derived from an EMBL/GenBank/DDBJ whole genome shotgun (WGS) entry which is preliminary data.</text>
</comment>
<name>A0ABT2IPV7_9FLAO</name>
<keyword evidence="1" id="KW-0812">Transmembrane</keyword>
<gene>
    <name evidence="2" type="ORF">N0B48_02990</name>
</gene>
<dbReference type="Proteomes" id="UP001525566">
    <property type="component" value="Unassembled WGS sequence"/>
</dbReference>
<dbReference type="RefSeq" id="WP_259836650.1">
    <property type="nucleotide sequence ID" value="NZ_JAOAMU010000001.1"/>
</dbReference>
<proteinExistence type="predicted"/>
<organism evidence="2 3">
    <name type="scientific">Chryseobacterium herbae</name>
    <dbReference type="NCBI Taxonomy" id="2976476"/>
    <lineage>
        <taxon>Bacteria</taxon>
        <taxon>Pseudomonadati</taxon>
        <taxon>Bacteroidota</taxon>
        <taxon>Flavobacteriia</taxon>
        <taxon>Flavobacteriales</taxon>
        <taxon>Weeksellaceae</taxon>
        <taxon>Chryseobacterium group</taxon>
        <taxon>Chryseobacterium</taxon>
    </lineage>
</organism>
<keyword evidence="3" id="KW-1185">Reference proteome</keyword>
<evidence type="ECO:0000256" key="1">
    <source>
        <dbReference type="SAM" id="Phobius"/>
    </source>
</evidence>
<sequence>MKYLPFERIIYKTNLSEQEVVTRLSGFVEPKKFSWGKSSTQKEYEGFVNNNRFEINRIINYRNSFLPQISGTIQKNNYGTQIEITMKLHVLVFAFLLVWCGFTLFFLVGVCSAEKKISMVLFIPILMLLFAYGLTMLGFKTESKKSKEFLKKSFEAEIVE</sequence>
<protein>
    <submittedName>
        <fullName evidence="2">Uncharacterized protein</fullName>
    </submittedName>
</protein>
<keyword evidence="1" id="KW-1133">Transmembrane helix</keyword>
<accession>A0ABT2IPV7</accession>
<feature type="transmembrane region" description="Helical" evidence="1">
    <location>
        <begin position="88"/>
        <end position="108"/>
    </location>
</feature>
<evidence type="ECO:0000313" key="2">
    <source>
        <dbReference type="EMBL" id="MCT2560853.1"/>
    </source>
</evidence>